<feature type="compositionally biased region" description="Basic and acidic residues" evidence="1">
    <location>
        <begin position="57"/>
        <end position="95"/>
    </location>
</feature>
<evidence type="ECO:0000256" key="1">
    <source>
        <dbReference type="SAM" id="MobiDB-lite"/>
    </source>
</evidence>
<feature type="non-terminal residue" evidence="2">
    <location>
        <position position="468"/>
    </location>
</feature>
<name>A0AA36GD57_9BILA</name>
<proteinExistence type="predicted"/>
<feature type="region of interest" description="Disordered" evidence="1">
    <location>
        <begin position="355"/>
        <end position="468"/>
    </location>
</feature>
<accession>A0AA36GD57</accession>
<feature type="compositionally biased region" description="Basic and acidic residues" evidence="1">
    <location>
        <begin position="452"/>
        <end position="462"/>
    </location>
</feature>
<evidence type="ECO:0000313" key="3">
    <source>
        <dbReference type="Proteomes" id="UP001177023"/>
    </source>
</evidence>
<dbReference type="Proteomes" id="UP001177023">
    <property type="component" value="Unassembled WGS sequence"/>
</dbReference>
<comment type="caution">
    <text evidence="2">The sequence shown here is derived from an EMBL/GenBank/DDBJ whole genome shotgun (WGS) entry which is preliminary data.</text>
</comment>
<feature type="region of interest" description="Disordered" evidence="1">
    <location>
        <begin position="1"/>
        <end position="95"/>
    </location>
</feature>
<keyword evidence="3" id="KW-1185">Reference proteome</keyword>
<organism evidence="2 3">
    <name type="scientific">Mesorhabditis spiculigera</name>
    <dbReference type="NCBI Taxonomy" id="96644"/>
    <lineage>
        <taxon>Eukaryota</taxon>
        <taxon>Metazoa</taxon>
        <taxon>Ecdysozoa</taxon>
        <taxon>Nematoda</taxon>
        <taxon>Chromadorea</taxon>
        <taxon>Rhabditida</taxon>
        <taxon>Rhabditina</taxon>
        <taxon>Rhabditomorpha</taxon>
        <taxon>Rhabditoidea</taxon>
        <taxon>Rhabditidae</taxon>
        <taxon>Mesorhabditinae</taxon>
        <taxon>Mesorhabditis</taxon>
    </lineage>
</organism>
<feature type="compositionally biased region" description="Basic and acidic residues" evidence="1">
    <location>
        <begin position="1"/>
        <end position="11"/>
    </location>
</feature>
<gene>
    <name evidence="2" type="ORF">MSPICULIGERA_LOCUS22194</name>
</gene>
<reference evidence="2" key="1">
    <citation type="submission" date="2023-06" db="EMBL/GenBank/DDBJ databases">
        <authorList>
            <person name="Delattre M."/>
        </authorList>
    </citation>
    <scope>NUCLEOTIDE SEQUENCE</scope>
    <source>
        <strain evidence="2">AF72</strain>
    </source>
</reference>
<feature type="compositionally biased region" description="Low complexity" evidence="1">
    <location>
        <begin position="433"/>
        <end position="443"/>
    </location>
</feature>
<sequence>MEQPWYHEESYHYYGRPPAGASDRKTVPSKKSGKSVATKSGNGSGSGNSGKLADTQVEAKSDKKKEVAKKKEKEKEKERDKKQTDSSRKRSKDDPTTKLVASAYFLEWQQTSFQSYVRKINDLFLKPLVKHVTGNRLQDDGTIDYSCKERERLKAGPQEEEQSDQHQLRMRLKEATMRNWDNDGLHSSAGEQMTTLGEMAVMHRLRSLVQISGQLLTIEARLNKWLEKHIGTIAPHAASLSLLPYASYAFEATSALSEIFHLRPIDRAKCRIPTKGTAYVRELEAQINGYRACVYVIGSCLTASIHSLFKVVPHERLEVRPREVEDTLLLLPNPFLDPAPLPALSAYTLDLLNDAPPSNRKWPKLPKGTEMSSGRREPEPQSDTSVEEGETERTENHPEPSNREPQGAAAEAVTPEAGSASSKRAPKEPTPAVPSATTAPKKAQNQRPAKRSTGDKLKDKLKLIRLKH</sequence>
<feature type="compositionally biased region" description="Basic and acidic residues" evidence="1">
    <location>
        <begin position="391"/>
        <end position="402"/>
    </location>
</feature>
<evidence type="ECO:0000313" key="2">
    <source>
        <dbReference type="EMBL" id="CAJ0584132.1"/>
    </source>
</evidence>
<dbReference type="EMBL" id="CATQJA010002685">
    <property type="protein sequence ID" value="CAJ0584132.1"/>
    <property type="molecule type" value="Genomic_DNA"/>
</dbReference>
<protein>
    <submittedName>
        <fullName evidence="2">Uncharacterized protein</fullName>
    </submittedName>
</protein>
<dbReference type="AlphaFoldDB" id="A0AA36GD57"/>